<feature type="active site" evidence="9">
    <location>
        <position position="124"/>
    </location>
</feature>
<dbReference type="Pfam" id="PF01252">
    <property type="entry name" value="Peptidase_A8"/>
    <property type="match status" value="1"/>
</dbReference>
<proteinExistence type="inferred from homology"/>
<evidence type="ECO:0000256" key="6">
    <source>
        <dbReference type="ARBA" id="ARBA00022801"/>
    </source>
</evidence>
<feature type="transmembrane region" description="Helical" evidence="9">
    <location>
        <begin position="85"/>
        <end position="103"/>
    </location>
</feature>
<evidence type="ECO:0000313" key="12">
    <source>
        <dbReference type="EMBL" id="MFC4769876.1"/>
    </source>
</evidence>
<keyword evidence="8 9" id="KW-0472">Membrane</keyword>
<evidence type="ECO:0000256" key="11">
    <source>
        <dbReference type="RuleBase" id="RU004181"/>
    </source>
</evidence>
<gene>
    <name evidence="9 12" type="primary">lspA</name>
    <name evidence="12" type="ORF">ACFO8Q_21455</name>
</gene>
<dbReference type="Proteomes" id="UP001596002">
    <property type="component" value="Unassembled WGS sequence"/>
</dbReference>
<evidence type="ECO:0000256" key="1">
    <source>
        <dbReference type="ARBA" id="ARBA00006139"/>
    </source>
</evidence>
<comment type="catalytic activity">
    <reaction evidence="9 10">
        <text>Release of signal peptides from bacterial membrane prolipoproteins. Hydrolyzes -Xaa-Yaa-Zaa-|-(S,diacylglyceryl)Cys-, in which Xaa is hydrophobic (preferably Leu), and Yaa (Ala or Ser) and Zaa (Gly or Ala) have small, neutral side chains.</text>
        <dbReference type="EC" id="3.4.23.36"/>
    </reaction>
</comment>
<evidence type="ECO:0000256" key="2">
    <source>
        <dbReference type="ARBA" id="ARBA00022475"/>
    </source>
</evidence>
<keyword evidence="13" id="KW-1185">Reference proteome</keyword>
<keyword evidence="6 9" id="KW-0378">Hydrolase</keyword>
<keyword evidence="4 9" id="KW-0812">Transmembrane</keyword>
<dbReference type="NCBIfam" id="TIGR00077">
    <property type="entry name" value="lspA"/>
    <property type="match status" value="1"/>
</dbReference>
<dbReference type="InterPro" id="IPR001872">
    <property type="entry name" value="Peptidase_A8"/>
</dbReference>
<keyword evidence="2 9" id="KW-1003">Cell membrane</keyword>
<feature type="active site" evidence="9">
    <location>
        <position position="108"/>
    </location>
</feature>
<protein>
    <recommendedName>
        <fullName evidence="9">Lipoprotein signal peptidase</fullName>
        <ecNumber evidence="9">3.4.23.36</ecNumber>
    </recommendedName>
    <alternativeName>
        <fullName evidence="9">Prolipoprotein signal peptidase</fullName>
    </alternativeName>
    <alternativeName>
        <fullName evidence="9">Signal peptidase II</fullName>
        <shortName evidence="9">SPase II</shortName>
    </alternativeName>
</protein>
<feature type="transmembrane region" description="Helical" evidence="9">
    <location>
        <begin position="115"/>
        <end position="136"/>
    </location>
</feature>
<comment type="similarity">
    <text evidence="1 9 11">Belongs to the peptidase A8 family.</text>
</comment>
<dbReference type="EC" id="3.4.23.36" evidence="9"/>
<comment type="pathway">
    <text evidence="9">Protein modification; lipoprotein biosynthesis (signal peptide cleavage).</text>
</comment>
<keyword evidence="7 9" id="KW-1133">Transmembrane helix</keyword>
<organism evidence="12 13">
    <name type="scientific">Effusibacillus consociatus</name>
    <dbReference type="NCBI Taxonomy" id="1117041"/>
    <lineage>
        <taxon>Bacteria</taxon>
        <taxon>Bacillati</taxon>
        <taxon>Bacillota</taxon>
        <taxon>Bacilli</taxon>
        <taxon>Bacillales</taxon>
        <taxon>Alicyclobacillaceae</taxon>
        <taxon>Effusibacillus</taxon>
    </lineage>
</organism>
<evidence type="ECO:0000256" key="5">
    <source>
        <dbReference type="ARBA" id="ARBA00022750"/>
    </source>
</evidence>
<sequence>MLYFGAALVAAFDQLMKYLVKTRMEIGESIPIFGDFLRLTSHRNAGAAWGILQGQRWFLIVMAIAVIVGIIYYSRRIESKLSKIALPILMGGALGNLIDRLLYGQVLDFLDVRIINYPIFNTADVAIVTAVALLLLDSFRLERNAEPHPK</sequence>
<dbReference type="PRINTS" id="PR00781">
    <property type="entry name" value="LIPOSIGPTASE"/>
</dbReference>
<evidence type="ECO:0000256" key="8">
    <source>
        <dbReference type="ARBA" id="ARBA00023136"/>
    </source>
</evidence>
<keyword evidence="5 9" id="KW-0064">Aspartyl protease</keyword>
<feature type="transmembrane region" description="Helical" evidence="9">
    <location>
        <begin position="57"/>
        <end position="73"/>
    </location>
</feature>
<evidence type="ECO:0000256" key="4">
    <source>
        <dbReference type="ARBA" id="ARBA00022692"/>
    </source>
</evidence>
<evidence type="ECO:0000256" key="7">
    <source>
        <dbReference type="ARBA" id="ARBA00022989"/>
    </source>
</evidence>
<evidence type="ECO:0000256" key="9">
    <source>
        <dbReference type="HAMAP-Rule" id="MF_00161"/>
    </source>
</evidence>
<evidence type="ECO:0000256" key="3">
    <source>
        <dbReference type="ARBA" id="ARBA00022670"/>
    </source>
</evidence>
<dbReference type="GO" id="GO:0004190">
    <property type="term" value="F:aspartic-type endopeptidase activity"/>
    <property type="evidence" value="ECO:0007669"/>
    <property type="project" value="UniProtKB-EC"/>
</dbReference>
<evidence type="ECO:0000313" key="13">
    <source>
        <dbReference type="Proteomes" id="UP001596002"/>
    </source>
</evidence>
<comment type="caution">
    <text evidence="9">Lacks conserved residue(s) required for the propagation of feature annotation.</text>
</comment>
<keyword evidence="3 9" id="KW-0645">Protease</keyword>
<evidence type="ECO:0000256" key="10">
    <source>
        <dbReference type="RuleBase" id="RU000594"/>
    </source>
</evidence>
<dbReference type="HAMAP" id="MF_00161">
    <property type="entry name" value="LspA"/>
    <property type="match status" value="1"/>
</dbReference>
<dbReference type="EMBL" id="JBHSHC010000149">
    <property type="protein sequence ID" value="MFC4769876.1"/>
    <property type="molecule type" value="Genomic_DNA"/>
</dbReference>
<accession>A0ABV9Q5W8</accession>
<dbReference type="PROSITE" id="PS00855">
    <property type="entry name" value="SPASE_II"/>
    <property type="match status" value="1"/>
</dbReference>
<dbReference type="RefSeq" id="WP_380028905.1">
    <property type="nucleotide sequence ID" value="NZ_JBHSHC010000149.1"/>
</dbReference>
<dbReference type="PANTHER" id="PTHR33695:SF1">
    <property type="entry name" value="LIPOPROTEIN SIGNAL PEPTIDASE"/>
    <property type="match status" value="1"/>
</dbReference>
<reference evidence="13" key="1">
    <citation type="journal article" date="2019" name="Int. J. Syst. Evol. Microbiol.">
        <title>The Global Catalogue of Microorganisms (GCM) 10K type strain sequencing project: providing services to taxonomists for standard genome sequencing and annotation.</title>
        <authorList>
            <consortium name="The Broad Institute Genomics Platform"/>
            <consortium name="The Broad Institute Genome Sequencing Center for Infectious Disease"/>
            <person name="Wu L."/>
            <person name="Ma J."/>
        </authorList>
    </citation>
    <scope>NUCLEOTIDE SEQUENCE [LARGE SCALE GENOMIC DNA]</scope>
    <source>
        <strain evidence="13">WYCCWR 12678</strain>
    </source>
</reference>
<comment type="caution">
    <text evidence="12">The sequence shown here is derived from an EMBL/GenBank/DDBJ whole genome shotgun (WGS) entry which is preliminary data.</text>
</comment>
<name>A0ABV9Q5W8_9BACL</name>
<comment type="subcellular location">
    <subcellularLocation>
        <location evidence="9">Cell membrane</location>
        <topology evidence="9">Multi-pass membrane protein</topology>
    </subcellularLocation>
</comment>
<dbReference type="PANTHER" id="PTHR33695">
    <property type="entry name" value="LIPOPROTEIN SIGNAL PEPTIDASE"/>
    <property type="match status" value="1"/>
</dbReference>
<comment type="function">
    <text evidence="9 10">This protein specifically catalyzes the removal of signal peptides from prolipoproteins.</text>
</comment>